<dbReference type="Gene3D" id="1.10.10.10">
    <property type="entry name" value="Winged helix-like DNA-binding domain superfamily/Winged helix DNA-binding domain"/>
    <property type="match status" value="1"/>
</dbReference>
<dbReference type="Proteomes" id="UP000679725">
    <property type="component" value="Unassembled WGS sequence"/>
</dbReference>
<dbReference type="SUPFAM" id="SSF88659">
    <property type="entry name" value="Sigma3 and sigma4 domains of RNA polymerase sigma factors"/>
    <property type="match status" value="1"/>
</dbReference>
<evidence type="ECO:0008006" key="9">
    <source>
        <dbReference type="Google" id="ProtNLM"/>
    </source>
</evidence>
<evidence type="ECO:0000259" key="6">
    <source>
        <dbReference type="Pfam" id="PF08281"/>
    </source>
</evidence>
<sequence length="199" mass="23095">MTDIHYPTTHLPDTGQFAEKEILTSSQEGDSRAFQNLYKQYHMQVQSYAMRFSQCSDGAQDITQDVFLKIWENRKRLAKVKCMDAYLYTMCKNRSATIRASLLREHQALLNLAYEYQDLPAEAADELAAEQRSKWLSIAIRQLPPQRRRIFRLCKMEGKTHRQAALELNVSPGTINDHIVKATRAIRKFLYLCGSFQET</sequence>
<name>A0ABM8UK80_9BACT</name>
<evidence type="ECO:0000256" key="4">
    <source>
        <dbReference type="ARBA" id="ARBA00023163"/>
    </source>
</evidence>
<keyword evidence="8" id="KW-1185">Reference proteome</keyword>
<dbReference type="InterPro" id="IPR039425">
    <property type="entry name" value="RNA_pol_sigma-70-like"/>
</dbReference>
<gene>
    <name evidence="7" type="ORF">DYBT9623_00620</name>
</gene>
<reference evidence="7 8" key="1">
    <citation type="submission" date="2021-04" db="EMBL/GenBank/DDBJ databases">
        <authorList>
            <person name="Rodrigo-Torres L."/>
            <person name="Arahal R. D."/>
            <person name="Lucena T."/>
        </authorList>
    </citation>
    <scope>NUCLEOTIDE SEQUENCE [LARGE SCALE GENOMIC DNA]</scope>
    <source>
        <strain evidence="7 8">CECT 9623</strain>
    </source>
</reference>
<evidence type="ECO:0000313" key="7">
    <source>
        <dbReference type="EMBL" id="CAG5067893.1"/>
    </source>
</evidence>
<evidence type="ECO:0000313" key="8">
    <source>
        <dbReference type="Proteomes" id="UP000679725"/>
    </source>
</evidence>
<proteinExistence type="inferred from homology"/>
<dbReference type="SUPFAM" id="SSF88946">
    <property type="entry name" value="Sigma2 domain of RNA polymerase sigma factors"/>
    <property type="match status" value="1"/>
</dbReference>
<keyword evidence="4" id="KW-0804">Transcription</keyword>
<protein>
    <recommendedName>
        <fullName evidence="9">RNA polymerase sigma-70 factor</fullName>
    </recommendedName>
</protein>
<accession>A0ABM8UK80</accession>
<keyword evidence="3" id="KW-0731">Sigma factor</keyword>
<organism evidence="7 8">
    <name type="scientific">Dyadobacter linearis</name>
    <dbReference type="NCBI Taxonomy" id="2823330"/>
    <lineage>
        <taxon>Bacteria</taxon>
        <taxon>Pseudomonadati</taxon>
        <taxon>Bacteroidota</taxon>
        <taxon>Cytophagia</taxon>
        <taxon>Cytophagales</taxon>
        <taxon>Spirosomataceae</taxon>
        <taxon>Dyadobacter</taxon>
    </lineage>
</organism>
<dbReference type="NCBIfam" id="TIGR02937">
    <property type="entry name" value="sigma70-ECF"/>
    <property type="match status" value="1"/>
</dbReference>
<dbReference type="InterPro" id="IPR007627">
    <property type="entry name" value="RNA_pol_sigma70_r2"/>
</dbReference>
<dbReference type="PANTHER" id="PTHR43133:SF46">
    <property type="entry name" value="RNA POLYMERASE SIGMA-70 FACTOR ECF SUBFAMILY"/>
    <property type="match status" value="1"/>
</dbReference>
<dbReference type="InterPro" id="IPR013325">
    <property type="entry name" value="RNA_pol_sigma_r2"/>
</dbReference>
<dbReference type="PANTHER" id="PTHR43133">
    <property type="entry name" value="RNA POLYMERASE ECF-TYPE SIGMA FACTO"/>
    <property type="match status" value="1"/>
</dbReference>
<dbReference type="EMBL" id="CAJRAU010000001">
    <property type="protein sequence ID" value="CAG5067893.1"/>
    <property type="molecule type" value="Genomic_DNA"/>
</dbReference>
<evidence type="ECO:0000259" key="5">
    <source>
        <dbReference type="Pfam" id="PF04542"/>
    </source>
</evidence>
<evidence type="ECO:0000256" key="1">
    <source>
        <dbReference type="ARBA" id="ARBA00010641"/>
    </source>
</evidence>
<dbReference type="InterPro" id="IPR036388">
    <property type="entry name" value="WH-like_DNA-bd_sf"/>
</dbReference>
<dbReference type="InterPro" id="IPR013324">
    <property type="entry name" value="RNA_pol_sigma_r3/r4-like"/>
</dbReference>
<evidence type="ECO:0000256" key="2">
    <source>
        <dbReference type="ARBA" id="ARBA00023015"/>
    </source>
</evidence>
<feature type="domain" description="RNA polymerase sigma-70 region 2" evidence="5">
    <location>
        <begin position="37"/>
        <end position="94"/>
    </location>
</feature>
<dbReference type="Pfam" id="PF08281">
    <property type="entry name" value="Sigma70_r4_2"/>
    <property type="match status" value="1"/>
</dbReference>
<dbReference type="RefSeq" id="WP_215232025.1">
    <property type="nucleotide sequence ID" value="NZ_CAJRAU010000001.1"/>
</dbReference>
<dbReference type="Gene3D" id="1.10.1740.10">
    <property type="match status" value="1"/>
</dbReference>
<comment type="caution">
    <text evidence="7">The sequence shown here is derived from an EMBL/GenBank/DDBJ whole genome shotgun (WGS) entry which is preliminary data.</text>
</comment>
<dbReference type="InterPro" id="IPR013249">
    <property type="entry name" value="RNA_pol_sigma70_r4_t2"/>
</dbReference>
<evidence type="ECO:0000256" key="3">
    <source>
        <dbReference type="ARBA" id="ARBA00023082"/>
    </source>
</evidence>
<dbReference type="InterPro" id="IPR014284">
    <property type="entry name" value="RNA_pol_sigma-70_dom"/>
</dbReference>
<keyword evidence="2" id="KW-0805">Transcription regulation</keyword>
<feature type="domain" description="RNA polymerase sigma factor 70 region 4 type 2" evidence="6">
    <location>
        <begin position="139"/>
        <end position="182"/>
    </location>
</feature>
<dbReference type="Pfam" id="PF04542">
    <property type="entry name" value="Sigma70_r2"/>
    <property type="match status" value="1"/>
</dbReference>
<comment type="similarity">
    <text evidence="1">Belongs to the sigma-70 factor family. ECF subfamily.</text>
</comment>